<keyword evidence="9" id="KW-1185">Reference proteome</keyword>
<evidence type="ECO:0000256" key="1">
    <source>
        <dbReference type="ARBA" id="ARBA00004496"/>
    </source>
</evidence>
<comment type="similarity">
    <text evidence="2 7">Belongs to the methyltransferase superfamily. L-isoaspartyl/D-aspartyl protein methyltransferase family.</text>
</comment>
<dbReference type="GO" id="GO:0005737">
    <property type="term" value="C:cytoplasm"/>
    <property type="evidence" value="ECO:0007669"/>
    <property type="project" value="UniProtKB-SubCell"/>
</dbReference>
<dbReference type="PANTHER" id="PTHR11579:SF0">
    <property type="entry name" value="PROTEIN-L-ISOASPARTATE(D-ASPARTATE) O-METHYLTRANSFERASE"/>
    <property type="match status" value="1"/>
</dbReference>
<dbReference type="HAMAP" id="MF_00090">
    <property type="entry name" value="PIMT"/>
    <property type="match status" value="1"/>
</dbReference>
<dbReference type="InterPro" id="IPR029063">
    <property type="entry name" value="SAM-dependent_MTases_sf"/>
</dbReference>
<dbReference type="Proteomes" id="UP000215405">
    <property type="component" value="Unassembled WGS sequence"/>
</dbReference>
<comment type="subcellular location">
    <subcellularLocation>
        <location evidence="1 7">Cytoplasm</location>
    </subcellularLocation>
</comment>
<evidence type="ECO:0000256" key="7">
    <source>
        <dbReference type="HAMAP-Rule" id="MF_00090"/>
    </source>
</evidence>
<dbReference type="Gene3D" id="3.40.50.150">
    <property type="entry name" value="Vaccinia Virus protein VP39"/>
    <property type="match status" value="1"/>
</dbReference>
<evidence type="ECO:0000256" key="5">
    <source>
        <dbReference type="ARBA" id="ARBA00022679"/>
    </source>
</evidence>
<evidence type="ECO:0000256" key="4">
    <source>
        <dbReference type="ARBA" id="ARBA00022603"/>
    </source>
</evidence>
<dbReference type="PROSITE" id="PS01279">
    <property type="entry name" value="PCMT"/>
    <property type="match status" value="1"/>
</dbReference>
<evidence type="ECO:0000256" key="6">
    <source>
        <dbReference type="ARBA" id="ARBA00022691"/>
    </source>
</evidence>
<dbReference type="GO" id="GO:0004719">
    <property type="term" value="F:protein-L-isoaspartate (D-aspartate) O-methyltransferase activity"/>
    <property type="evidence" value="ECO:0007669"/>
    <property type="project" value="UniProtKB-UniRule"/>
</dbReference>
<evidence type="ECO:0000313" key="9">
    <source>
        <dbReference type="Proteomes" id="UP000215405"/>
    </source>
</evidence>
<comment type="caution">
    <text evidence="8">The sequence shown here is derived from an EMBL/GenBank/DDBJ whole genome shotgun (WGS) entry which is preliminary data.</text>
</comment>
<comment type="catalytic activity">
    <reaction evidence="7">
        <text>[protein]-L-isoaspartate + S-adenosyl-L-methionine = [protein]-L-isoaspartate alpha-methyl ester + S-adenosyl-L-homocysteine</text>
        <dbReference type="Rhea" id="RHEA:12705"/>
        <dbReference type="Rhea" id="RHEA-COMP:12143"/>
        <dbReference type="Rhea" id="RHEA-COMP:12144"/>
        <dbReference type="ChEBI" id="CHEBI:57856"/>
        <dbReference type="ChEBI" id="CHEBI:59789"/>
        <dbReference type="ChEBI" id="CHEBI:90596"/>
        <dbReference type="ChEBI" id="CHEBI:90598"/>
        <dbReference type="EC" id="2.1.1.77"/>
    </reaction>
</comment>
<organism evidence="8 9">
    <name type="scientific">Notoacmeibacter marinus</name>
    <dbReference type="NCBI Taxonomy" id="1876515"/>
    <lineage>
        <taxon>Bacteria</taxon>
        <taxon>Pseudomonadati</taxon>
        <taxon>Pseudomonadota</taxon>
        <taxon>Alphaproteobacteria</taxon>
        <taxon>Hyphomicrobiales</taxon>
        <taxon>Notoacmeibacteraceae</taxon>
        <taxon>Notoacmeibacter</taxon>
    </lineage>
</organism>
<reference evidence="9" key="1">
    <citation type="journal article" date="2017" name="Int. J. Syst. Evol. Microbiol.">
        <title>Notoacmeibacter marinus gen. nov., sp. nov., isolated from the gut of a limpet and proposal of Notoacmeibacteraceae fam. nov. in the order Rhizobiales of the class Alphaproteobacteria.</title>
        <authorList>
            <person name="Huang Z."/>
            <person name="Guo F."/>
            <person name="Lai Q."/>
        </authorList>
    </citation>
    <scope>NUCLEOTIDE SEQUENCE [LARGE SCALE GENOMIC DNA]</scope>
    <source>
        <strain evidence="9">XMTR2A4</strain>
    </source>
</reference>
<protein>
    <recommendedName>
        <fullName evidence="7">Protein-L-isoaspartate O-methyltransferase</fullName>
        <ecNumber evidence="7">2.1.1.77</ecNumber>
    </recommendedName>
    <alternativeName>
        <fullName evidence="7">L-isoaspartyl protein carboxyl methyltransferase</fullName>
    </alternativeName>
    <alternativeName>
        <fullName evidence="7">Protein L-isoaspartyl methyltransferase</fullName>
    </alternativeName>
    <alternativeName>
        <fullName evidence="7">Protein-beta-aspartate methyltransferase</fullName>
        <shortName evidence="7">PIMT</shortName>
    </alternativeName>
</protein>
<dbReference type="FunFam" id="3.40.50.150:FF:000010">
    <property type="entry name" value="Protein-L-isoaspartate O-methyltransferase"/>
    <property type="match status" value="1"/>
</dbReference>
<sequence>MSCETDSDLFARRRHSMVERQLNARGIADPAVLKAMAMVPREAFVPLGRRAEAYDDHPLPIGHGQTISQPFMVAFMMEAARLTQDDRVLEVGLGSGYGAAVASRIVRQVYGIERHKELADGAKVRIENLGYRNVCVGTGNGTKGWAEEAPFDAIIISAAAQDVSPTLFEQLAPGGRLVAPIGPARGAQTLMRFIKDADGHLSSETLGAVAFVPLVPDD</sequence>
<dbReference type="SUPFAM" id="SSF53335">
    <property type="entry name" value="S-adenosyl-L-methionine-dependent methyltransferases"/>
    <property type="match status" value="1"/>
</dbReference>
<evidence type="ECO:0000256" key="2">
    <source>
        <dbReference type="ARBA" id="ARBA00005369"/>
    </source>
</evidence>
<dbReference type="Pfam" id="PF01135">
    <property type="entry name" value="PCMT"/>
    <property type="match status" value="1"/>
</dbReference>
<dbReference type="PANTHER" id="PTHR11579">
    <property type="entry name" value="PROTEIN-L-ISOASPARTATE O-METHYLTRANSFERASE"/>
    <property type="match status" value="1"/>
</dbReference>
<keyword evidence="4 7" id="KW-0489">Methyltransferase</keyword>
<dbReference type="EC" id="2.1.1.77" evidence="7"/>
<evidence type="ECO:0000256" key="3">
    <source>
        <dbReference type="ARBA" id="ARBA00022490"/>
    </source>
</evidence>
<proteinExistence type="inferred from homology"/>
<dbReference type="RefSeq" id="WP_094077085.1">
    <property type="nucleotide sequence ID" value="NZ_NBYO01000002.1"/>
</dbReference>
<dbReference type="AlphaFoldDB" id="A0A231UWJ0"/>
<dbReference type="NCBIfam" id="NF001453">
    <property type="entry name" value="PRK00312.1"/>
    <property type="match status" value="1"/>
</dbReference>
<dbReference type="GO" id="GO:0030091">
    <property type="term" value="P:protein repair"/>
    <property type="evidence" value="ECO:0007669"/>
    <property type="project" value="UniProtKB-UniRule"/>
</dbReference>
<keyword evidence="6 7" id="KW-0949">S-adenosyl-L-methionine</keyword>
<dbReference type="InterPro" id="IPR000682">
    <property type="entry name" value="PCMT"/>
</dbReference>
<dbReference type="CDD" id="cd02440">
    <property type="entry name" value="AdoMet_MTases"/>
    <property type="match status" value="1"/>
</dbReference>
<dbReference type="GO" id="GO:0032259">
    <property type="term" value="P:methylation"/>
    <property type="evidence" value="ECO:0007669"/>
    <property type="project" value="UniProtKB-KW"/>
</dbReference>
<feature type="active site" evidence="7">
    <location>
        <position position="68"/>
    </location>
</feature>
<gene>
    <name evidence="7" type="primary">pcm</name>
    <name evidence="8" type="ORF">B7H23_08835</name>
</gene>
<keyword evidence="3 7" id="KW-0963">Cytoplasm</keyword>
<name>A0A231UWJ0_9HYPH</name>
<evidence type="ECO:0000313" key="8">
    <source>
        <dbReference type="EMBL" id="OXT00260.1"/>
    </source>
</evidence>
<dbReference type="NCBIfam" id="TIGR00080">
    <property type="entry name" value="pimt"/>
    <property type="match status" value="1"/>
</dbReference>
<accession>A0A231UWJ0</accession>
<dbReference type="EMBL" id="NBYO01000002">
    <property type="protein sequence ID" value="OXT00260.1"/>
    <property type="molecule type" value="Genomic_DNA"/>
</dbReference>
<comment type="function">
    <text evidence="7">Catalyzes the methyl esterification of L-isoaspartyl residues in peptides and proteins that result from spontaneous decomposition of normal L-aspartyl and L-asparaginyl residues. It plays a role in the repair and/or degradation of damaged proteins.</text>
</comment>
<keyword evidence="5 7" id="KW-0808">Transferase</keyword>